<keyword evidence="4" id="KW-0732">Signal</keyword>
<feature type="compositionally biased region" description="Acidic residues" evidence="2">
    <location>
        <begin position="774"/>
        <end position="784"/>
    </location>
</feature>
<evidence type="ECO:0000256" key="2">
    <source>
        <dbReference type="SAM" id="MobiDB-lite"/>
    </source>
</evidence>
<name>A0A6G1GY30_9PEZI</name>
<dbReference type="InterPro" id="IPR011990">
    <property type="entry name" value="TPR-like_helical_dom_sf"/>
</dbReference>
<dbReference type="GO" id="GO:0005789">
    <property type="term" value="C:endoplasmic reticulum membrane"/>
    <property type="evidence" value="ECO:0007669"/>
    <property type="project" value="TreeGrafter"/>
</dbReference>
<protein>
    <submittedName>
        <fullName evidence="5">HCP-like protein</fullName>
    </submittedName>
</protein>
<evidence type="ECO:0000256" key="1">
    <source>
        <dbReference type="ARBA" id="ARBA00038101"/>
    </source>
</evidence>
<keyword evidence="6" id="KW-1185">Reference proteome</keyword>
<dbReference type="Gene3D" id="1.25.40.10">
    <property type="entry name" value="Tetratricopeptide repeat domain"/>
    <property type="match status" value="3"/>
</dbReference>
<reference evidence="5" key="1">
    <citation type="journal article" date="2020" name="Stud. Mycol.">
        <title>101 Dothideomycetes genomes: a test case for predicting lifestyles and emergence of pathogens.</title>
        <authorList>
            <person name="Haridas S."/>
            <person name="Albert R."/>
            <person name="Binder M."/>
            <person name="Bloem J."/>
            <person name="Labutti K."/>
            <person name="Salamov A."/>
            <person name="Andreopoulos B."/>
            <person name="Baker S."/>
            <person name="Barry K."/>
            <person name="Bills G."/>
            <person name="Bluhm B."/>
            <person name="Cannon C."/>
            <person name="Castanera R."/>
            <person name="Culley D."/>
            <person name="Daum C."/>
            <person name="Ezra D."/>
            <person name="Gonzalez J."/>
            <person name="Henrissat B."/>
            <person name="Kuo A."/>
            <person name="Liang C."/>
            <person name="Lipzen A."/>
            <person name="Lutzoni F."/>
            <person name="Magnuson J."/>
            <person name="Mondo S."/>
            <person name="Nolan M."/>
            <person name="Ohm R."/>
            <person name="Pangilinan J."/>
            <person name="Park H.-J."/>
            <person name="Ramirez L."/>
            <person name="Alfaro M."/>
            <person name="Sun H."/>
            <person name="Tritt A."/>
            <person name="Yoshinaga Y."/>
            <person name="Zwiers L.-H."/>
            <person name="Turgeon B."/>
            <person name="Goodwin S."/>
            <person name="Spatafora J."/>
            <person name="Crous P."/>
            <person name="Grigoriev I."/>
        </authorList>
    </citation>
    <scope>NUCLEOTIDE SEQUENCE</scope>
    <source>
        <strain evidence="5">CBS 113979</strain>
    </source>
</reference>
<proteinExistence type="inferred from homology"/>
<dbReference type="InterPro" id="IPR006597">
    <property type="entry name" value="Sel1-like"/>
</dbReference>
<evidence type="ECO:0000256" key="3">
    <source>
        <dbReference type="SAM" id="Phobius"/>
    </source>
</evidence>
<dbReference type="AlphaFoldDB" id="A0A6G1GY30"/>
<gene>
    <name evidence="5" type="ORF">K402DRAFT_405097</name>
</gene>
<evidence type="ECO:0000313" key="6">
    <source>
        <dbReference type="Proteomes" id="UP000800041"/>
    </source>
</evidence>
<dbReference type="OrthoDB" id="27934at2759"/>
<feature type="region of interest" description="Disordered" evidence="2">
    <location>
        <begin position="308"/>
        <end position="328"/>
    </location>
</feature>
<evidence type="ECO:0000256" key="4">
    <source>
        <dbReference type="SAM" id="SignalP"/>
    </source>
</evidence>
<feature type="region of interest" description="Disordered" evidence="2">
    <location>
        <begin position="58"/>
        <end position="83"/>
    </location>
</feature>
<accession>A0A6G1GY30</accession>
<comment type="similarity">
    <text evidence="1">Belongs to the sel-1 family.</text>
</comment>
<dbReference type="Proteomes" id="UP000800041">
    <property type="component" value="Unassembled WGS sequence"/>
</dbReference>
<dbReference type="Pfam" id="PF08238">
    <property type="entry name" value="Sel1"/>
    <property type="match status" value="9"/>
</dbReference>
<dbReference type="InterPro" id="IPR050767">
    <property type="entry name" value="Sel1_AlgK"/>
</dbReference>
<evidence type="ECO:0000313" key="5">
    <source>
        <dbReference type="EMBL" id="KAF1985638.1"/>
    </source>
</evidence>
<dbReference type="SMART" id="SM00028">
    <property type="entry name" value="TPR"/>
    <property type="match status" value="3"/>
</dbReference>
<keyword evidence="3" id="KW-1133">Transmembrane helix</keyword>
<dbReference type="SUPFAM" id="SSF81901">
    <property type="entry name" value="HCP-like"/>
    <property type="match status" value="3"/>
</dbReference>
<dbReference type="GO" id="GO:0036503">
    <property type="term" value="P:ERAD pathway"/>
    <property type="evidence" value="ECO:0007669"/>
    <property type="project" value="TreeGrafter"/>
</dbReference>
<organism evidence="5 6">
    <name type="scientific">Aulographum hederae CBS 113979</name>
    <dbReference type="NCBI Taxonomy" id="1176131"/>
    <lineage>
        <taxon>Eukaryota</taxon>
        <taxon>Fungi</taxon>
        <taxon>Dikarya</taxon>
        <taxon>Ascomycota</taxon>
        <taxon>Pezizomycotina</taxon>
        <taxon>Dothideomycetes</taxon>
        <taxon>Pleosporomycetidae</taxon>
        <taxon>Aulographales</taxon>
        <taxon>Aulographaceae</taxon>
    </lineage>
</organism>
<dbReference type="EMBL" id="ML977161">
    <property type="protein sequence ID" value="KAF1985638.1"/>
    <property type="molecule type" value="Genomic_DNA"/>
</dbReference>
<dbReference type="PANTHER" id="PTHR11102">
    <property type="entry name" value="SEL-1-LIKE PROTEIN"/>
    <property type="match status" value="1"/>
</dbReference>
<feature type="signal peptide" evidence="4">
    <location>
        <begin position="1"/>
        <end position="27"/>
    </location>
</feature>
<feature type="region of interest" description="Disordered" evidence="2">
    <location>
        <begin position="836"/>
        <end position="879"/>
    </location>
</feature>
<dbReference type="SMART" id="SM00671">
    <property type="entry name" value="SEL1"/>
    <property type="match status" value="11"/>
</dbReference>
<feature type="region of interest" description="Disordered" evidence="2">
    <location>
        <begin position="768"/>
        <end position="798"/>
    </location>
</feature>
<feature type="chain" id="PRO_5026261805" evidence="4">
    <location>
        <begin position="28"/>
        <end position="879"/>
    </location>
</feature>
<keyword evidence="3" id="KW-0812">Transmembrane</keyword>
<dbReference type="PANTHER" id="PTHR11102:SF147">
    <property type="entry name" value="SEL1L ADAPTOR SUBUNIT OF ERAD E3 UBIQUITIN LIGASE"/>
    <property type="match status" value="1"/>
</dbReference>
<feature type="transmembrane region" description="Helical" evidence="3">
    <location>
        <begin position="807"/>
        <end position="826"/>
    </location>
</feature>
<keyword evidence="3" id="KW-0472">Membrane</keyword>
<sequence length="879" mass="97173">MKRPFERLRLLPLLLVLLSIFSLLVFGHEHDQASNEHERPPHSPELRHASLGDDVHQQTFEKGNNGRTESTHERRSSAEASAGSSAVAEATVILRSIASPKTGFAGISKPSGLLDATTYYAKELFFLLFWSGWTRDDVLSSPSQPKRLGPHLTKAVKLLEDAADHENPDALFLLAEMNFFGNFTYPRNYSEAFKRYHELASLNGNSSAQHMLGFMYATGIGGAVKQDQAKAMLYYTFAADAGDVRSQMVIGYRHHTGIATPKDCEEAVRYYQHVADKAIDYIKSGPPGNHMLIKEAYRLADEEGGVFGDGASVSSSGPNAKKGGPNTDAHASFEDVMEYLDLMYRKGDLKAAFALGKMHYEGSRGLKRDVKEAKRYFLDVARAFWSKDGKPKTDASAGTSKLASKAAGHLGRMWLRGEGNLEQNFKIAHTWFKRGTVDGDALSQYSLGVMYLNGLGVPADAVNAADYFAAAADQDLPSAQVQMGVLMLDQGDIGTAIKYFEHAVRHAHIEAYYYLAELIHQGIGRDKYCGMALTYYKIVAEKAEEIVASFREANAAYEAGDLETALVDYMLAAEQGYENAQANVAYIIDKAQTRNPPVMEYLKKAIPIPFLWAQQKALELGDAALALVYWTRSASQANIDSTVRMGDYYLLGLGTPADSEKAASCYQIASERMQSAQAMWNLGWMHENGIGMQQDFHLAKRFYDQALETNPTEAYLPVTLALLKLRMRSYWNTVTHGRVNSIHDDDEPRKTRTFSEWIADFLANDAALNPPYDPADDPELDDWDAATTAGSPDGGDGYYEDEYDDGFFESLIIISLAGLLAFMLYYRQQRALQHRREQEEAAAGQGQGNGNAAQGEDRGMMPEAGEPGWWDWAAGGVGH</sequence>
<dbReference type="InterPro" id="IPR019734">
    <property type="entry name" value="TPR_rpt"/>
</dbReference>